<gene>
    <name evidence="17" type="ORF">PCOS0759_LOCUS5799</name>
</gene>
<dbReference type="InterPro" id="IPR055060">
    <property type="entry name" value="ACOX_C_alpha1"/>
</dbReference>
<dbReference type="Pfam" id="PF22924">
    <property type="entry name" value="ACOX_C_alpha1"/>
    <property type="match status" value="1"/>
</dbReference>
<reference evidence="17" key="1">
    <citation type="submission" date="2021-01" db="EMBL/GenBank/DDBJ databases">
        <authorList>
            <person name="Corre E."/>
            <person name="Pelletier E."/>
            <person name="Niang G."/>
            <person name="Scheremetjew M."/>
            <person name="Finn R."/>
            <person name="Kale V."/>
            <person name="Holt S."/>
            <person name="Cochrane G."/>
            <person name="Meng A."/>
            <person name="Brown T."/>
            <person name="Cohen L."/>
        </authorList>
    </citation>
    <scope>NUCLEOTIDE SEQUENCE</scope>
    <source>
        <strain evidence="17">WS</strain>
    </source>
</reference>
<comment type="cofactor">
    <cofactor evidence="1">
        <name>FAD</name>
        <dbReference type="ChEBI" id="CHEBI:57692"/>
    </cofactor>
</comment>
<dbReference type="GO" id="GO:0005504">
    <property type="term" value="F:fatty acid binding"/>
    <property type="evidence" value="ECO:0007669"/>
    <property type="project" value="TreeGrafter"/>
</dbReference>
<comment type="subcellular location">
    <subcellularLocation>
        <location evidence="2">Peroxisome</location>
    </subcellularLocation>
</comment>
<dbReference type="SUPFAM" id="SSF47203">
    <property type="entry name" value="Acyl-CoA dehydrogenase C-terminal domain-like"/>
    <property type="match status" value="2"/>
</dbReference>
<dbReference type="PANTHER" id="PTHR10909:SF378">
    <property type="entry name" value="ACYL-COENZYME A OXIDASE"/>
    <property type="match status" value="1"/>
</dbReference>
<feature type="domain" description="Acyl-CoA oxidase/dehydrogenase middle" evidence="15">
    <location>
        <begin position="239"/>
        <end position="349"/>
    </location>
</feature>
<keyword evidence="4 10" id="KW-0285">Flavoprotein</keyword>
<dbReference type="InterPro" id="IPR009100">
    <property type="entry name" value="AcylCoA_DH/oxidase_NM_dom_sf"/>
</dbReference>
<dbReference type="FunFam" id="2.40.110.10:FF:000005">
    <property type="entry name" value="Acyl-coenzyme A oxidase"/>
    <property type="match status" value="1"/>
</dbReference>
<dbReference type="GO" id="GO:0071949">
    <property type="term" value="F:FAD binding"/>
    <property type="evidence" value="ECO:0007669"/>
    <property type="project" value="InterPro"/>
</dbReference>
<sequence>MTATSTSLEQRLSILLSHISPLYEGHYITSNHTASKLVVDESPPSSHAGTTAKLHSSALLSASTNTTKNEIANVIGVGDDNATALSTSSDESDDNSTESRLNELSDRVPARETTFDVPQMSEWLRGTIASPEFVDEYLKILQTPLMQRDFLNLTKEQSRKLLTKQLKLLLQSGYFKITDQKLDPTRLLTAWSMFGWQNFALQVKLVVHLYLYGGAVYNLGTERHMKMIPEIENFNSPGAFCMTELEHGSNVRKLQTTAVYDRKTEEFIINTPNEGALKWWIGNLQQDAVNAAVFARLIMDNKDYGIHAFVVPIRNPKTKKALKGVIIGDCGDKIGLNSIDNGFVGFTNVRIPRVNLLNKYGNVLRDGTYVNEHGSRRFTAMLGELISGRMAIVISTLTYRRIATTIAVRYAFSRKQFGASLHEEQSILSYPSHQLRIMPILASCYVYEFTKRLVMHKYEIVHGKDHVSTEHDLASLHAYVSGFKAIITWDTQGYLQTLRECCGGQGYSSYNRYGEMKNDNDIKTTFEGDNTVLVQQLSSFLLKKYGTIAPVKLGRIKQRLAKLKHNFSSDEFQQLVLEYRMHFYIQSISSYMSKMTKTLGYFTAWQEMGPQTVKLARAAVEYRALRKYTKHVHGQSGSNLKVLKLMQQIFVTDCVIRDAICFVDVINNDTLKHASTTLLDFCKELAPHAMDLVDCFNLPDFVVRAPIGTQHGDYVRETLHETLTRNTENHSFKLTEYPFHDYSEKDEKKYREMYHGWK</sequence>
<evidence type="ECO:0000256" key="10">
    <source>
        <dbReference type="PIRNR" id="PIRNR000168"/>
    </source>
</evidence>
<dbReference type="AlphaFoldDB" id="A0A7S1KRF1"/>
<proteinExistence type="inferred from homology"/>
<keyword evidence="5 10" id="KW-0274">FAD</keyword>
<evidence type="ECO:0000259" key="16">
    <source>
        <dbReference type="Pfam" id="PF22924"/>
    </source>
</evidence>
<dbReference type="GO" id="GO:0005777">
    <property type="term" value="C:peroxisome"/>
    <property type="evidence" value="ECO:0007669"/>
    <property type="project" value="UniProtKB-SubCell"/>
</dbReference>
<evidence type="ECO:0000256" key="13">
    <source>
        <dbReference type="SAM" id="MobiDB-lite"/>
    </source>
</evidence>
<evidence type="ECO:0000256" key="11">
    <source>
        <dbReference type="PIRSR" id="PIRSR000168-1"/>
    </source>
</evidence>
<evidence type="ECO:0000256" key="2">
    <source>
        <dbReference type="ARBA" id="ARBA00004275"/>
    </source>
</evidence>
<feature type="region of interest" description="Disordered" evidence="13">
    <location>
        <begin position="82"/>
        <end position="106"/>
    </location>
</feature>
<evidence type="ECO:0000256" key="9">
    <source>
        <dbReference type="ARBA" id="ARBA00023140"/>
    </source>
</evidence>
<feature type="binding site" evidence="12">
    <location>
        <position position="243"/>
    </location>
    <ligand>
        <name>FAD</name>
        <dbReference type="ChEBI" id="CHEBI:57692"/>
    </ligand>
</feature>
<dbReference type="InterPro" id="IPR046373">
    <property type="entry name" value="Acyl-CoA_Oxase/DH_mid-dom_sf"/>
</dbReference>
<dbReference type="PIRSF" id="PIRSF000168">
    <property type="entry name" value="Acyl-CoA_oxidase"/>
    <property type="match status" value="1"/>
</dbReference>
<evidence type="ECO:0000256" key="12">
    <source>
        <dbReference type="PIRSR" id="PIRSR000168-2"/>
    </source>
</evidence>
<evidence type="ECO:0000256" key="3">
    <source>
        <dbReference type="ARBA" id="ARBA00006288"/>
    </source>
</evidence>
<organism evidence="17">
    <name type="scientific">Percolomonas cosmopolitus</name>
    <dbReference type="NCBI Taxonomy" id="63605"/>
    <lineage>
        <taxon>Eukaryota</taxon>
        <taxon>Discoba</taxon>
        <taxon>Heterolobosea</taxon>
        <taxon>Tetramitia</taxon>
        <taxon>Eutetramitia</taxon>
        <taxon>Percolomonadidae</taxon>
        <taxon>Percolomonas</taxon>
    </lineage>
</organism>
<dbReference type="Pfam" id="PF01756">
    <property type="entry name" value="ACOX"/>
    <property type="match status" value="1"/>
</dbReference>
<dbReference type="GO" id="GO:0055088">
    <property type="term" value="P:lipid homeostasis"/>
    <property type="evidence" value="ECO:0007669"/>
    <property type="project" value="TreeGrafter"/>
</dbReference>
<dbReference type="GO" id="GO:0003997">
    <property type="term" value="F:acyl-CoA oxidase activity"/>
    <property type="evidence" value="ECO:0007669"/>
    <property type="project" value="InterPro"/>
</dbReference>
<keyword evidence="9" id="KW-0576">Peroxisome</keyword>
<dbReference type="FunFam" id="1.20.140.10:FF:000010">
    <property type="entry name" value="Acyl-coenzyme A oxidase"/>
    <property type="match status" value="1"/>
</dbReference>
<dbReference type="Pfam" id="PF02770">
    <property type="entry name" value="Acyl-CoA_dh_M"/>
    <property type="match status" value="1"/>
</dbReference>
<evidence type="ECO:0000259" key="14">
    <source>
        <dbReference type="Pfam" id="PF01756"/>
    </source>
</evidence>
<feature type="domain" description="Acyl-CoA oxidase C-alpha1" evidence="16">
    <location>
        <begin position="383"/>
        <end position="542"/>
    </location>
</feature>
<dbReference type="InterPro" id="IPR012258">
    <property type="entry name" value="Acyl-CoA_oxidase"/>
</dbReference>
<evidence type="ECO:0000256" key="4">
    <source>
        <dbReference type="ARBA" id="ARBA00022630"/>
    </source>
</evidence>
<feature type="domain" description="Acyl-CoA oxidase C-terminal" evidence="14">
    <location>
        <begin position="576"/>
        <end position="730"/>
    </location>
</feature>
<name>A0A7S1KRF1_9EUKA</name>
<evidence type="ECO:0000256" key="5">
    <source>
        <dbReference type="ARBA" id="ARBA00022827"/>
    </source>
</evidence>
<dbReference type="InterPro" id="IPR002655">
    <property type="entry name" value="Acyl-CoA_oxidase_C"/>
</dbReference>
<dbReference type="Gene3D" id="2.40.110.10">
    <property type="entry name" value="Butyryl-CoA Dehydrogenase, subunit A, domain 2"/>
    <property type="match status" value="1"/>
</dbReference>
<feature type="binding site" evidence="12">
    <location>
        <position position="282"/>
    </location>
    <ligand>
        <name>FAD</name>
        <dbReference type="ChEBI" id="CHEBI:57692"/>
    </ligand>
</feature>
<evidence type="ECO:0000256" key="7">
    <source>
        <dbReference type="ARBA" id="ARBA00023002"/>
    </source>
</evidence>
<keyword evidence="6" id="KW-0276">Fatty acid metabolism</keyword>
<evidence type="ECO:0000256" key="8">
    <source>
        <dbReference type="ARBA" id="ARBA00023098"/>
    </source>
</evidence>
<keyword evidence="8" id="KW-0443">Lipid metabolism</keyword>
<keyword evidence="7" id="KW-0560">Oxidoreductase</keyword>
<comment type="similarity">
    <text evidence="3 10">Belongs to the acyl-CoA oxidase family.</text>
</comment>
<evidence type="ECO:0000256" key="1">
    <source>
        <dbReference type="ARBA" id="ARBA00001974"/>
    </source>
</evidence>
<dbReference type="PANTHER" id="PTHR10909">
    <property type="entry name" value="ELECTRON TRANSPORT OXIDOREDUCTASE"/>
    <property type="match status" value="1"/>
</dbReference>
<dbReference type="InterPro" id="IPR036250">
    <property type="entry name" value="AcylCo_DH-like_C"/>
</dbReference>
<evidence type="ECO:0000256" key="6">
    <source>
        <dbReference type="ARBA" id="ARBA00022832"/>
    </source>
</evidence>
<dbReference type="GO" id="GO:0033540">
    <property type="term" value="P:fatty acid beta-oxidation using acyl-CoA oxidase"/>
    <property type="evidence" value="ECO:0007669"/>
    <property type="project" value="TreeGrafter"/>
</dbReference>
<evidence type="ECO:0000313" key="17">
    <source>
        <dbReference type="EMBL" id="CAD9082559.1"/>
    </source>
</evidence>
<evidence type="ECO:0000259" key="15">
    <source>
        <dbReference type="Pfam" id="PF02770"/>
    </source>
</evidence>
<dbReference type="SUPFAM" id="SSF56645">
    <property type="entry name" value="Acyl-CoA dehydrogenase NM domain-like"/>
    <property type="match status" value="1"/>
</dbReference>
<feature type="active site" description="Proton acceptor" evidence="11">
    <location>
        <position position="527"/>
    </location>
</feature>
<protein>
    <recommendedName>
        <fullName evidence="10">Acyl-coenzyme A oxidase</fullName>
    </recommendedName>
</protein>
<dbReference type="EMBL" id="HBGD01006927">
    <property type="protein sequence ID" value="CAD9082559.1"/>
    <property type="molecule type" value="Transcribed_RNA"/>
</dbReference>
<accession>A0A7S1KRF1</accession>
<dbReference type="InterPro" id="IPR006091">
    <property type="entry name" value="Acyl-CoA_Oxase/DH_mid-dom"/>
</dbReference>
<dbReference type="Gene3D" id="1.20.140.10">
    <property type="entry name" value="Butyryl-CoA Dehydrogenase, subunit A, domain 3"/>
    <property type="match status" value="2"/>
</dbReference>